<keyword evidence="1 3" id="KW-0378">Hydrolase</keyword>
<name>A0A9E5T1D4_9GAMM</name>
<dbReference type="PROSITE" id="PS50263">
    <property type="entry name" value="CN_HYDROLASE"/>
    <property type="match status" value="1"/>
</dbReference>
<dbReference type="PANTHER" id="PTHR43674">
    <property type="entry name" value="NITRILASE C965.09-RELATED"/>
    <property type="match status" value="1"/>
</dbReference>
<dbReference type="InterPro" id="IPR003010">
    <property type="entry name" value="C-N_Hydrolase"/>
</dbReference>
<dbReference type="Pfam" id="PF00795">
    <property type="entry name" value="CN_hydrolase"/>
    <property type="match status" value="1"/>
</dbReference>
<reference evidence="3" key="1">
    <citation type="submission" date="2020-03" db="EMBL/GenBank/DDBJ databases">
        <authorList>
            <person name="Guo F."/>
        </authorList>
    </citation>
    <scope>NUCLEOTIDE SEQUENCE</scope>
    <source>
        <strain evidence="3">JCM 30134</strain>
    </source>
</reference>
<keyword evidence="4" id="KW-1185">Reference proteome</keyword>
<dbReference type="GO" id="GO:0016811">
    <property type="term" value="F:hydrolase activity, acting on carbon-nitrogen (but not peptide) bonds, in linear amides"/>
    <property type="evidence" value="ECO:0007669"/>
    <property type="project" value="TreeGrafter"/>
</dbReference>
<dbReference type="AlphaFoldDB" id="A0A9E5T1D4"/>
<protein>
    <submittedName>
        <fullName evidence="3">Hydrolase</fullName>
    </submittedName>
</protein>
<dbReference type="InterPro" id="IPR050345">
    <property type="entry name" value="Aliph_Amidase/BUP"/>
</dbReference>
<dbReference type="SUPFAM" id="SSF56317">
    <property type="entry name" value="Carbon-nitrogen hydrolase"/>
    <property type="match status" value="2"/>
</dbReference>
<dbReference type="Proteomes" id="UP000787472">
    <property type="component" value="Unassembled WGS sequence"/>
</dbReference>
<dbReference type="InterPro" id="IPR036526">
    <property type="entry name" value="C-N_Hydrolase_sf"/>
</dbReference>
<evidence type="ECO:0000256" key="1">
    <source>
        <dbReference type="ARBA" id="ARBA00022801"/>
    </source>
</evidence>
<evidence type="ECO:0000259" key="2">
    <source>
        <dbReference type="PROSITE" id="PS50263"/>
    </source>
</evidence>
<dbReference type="Gene3D" id="3.60.110.10">
    <property type="entry name" value="Carbon-nitrogen hydrolase"/>
    <property type="match status" value="2"/>
</dbReference>
<dbReference type="EMBL" id="JAAONZ010000015">
    <property type="protein sequence ID" value="NHO67245.1"/>
    <property type="molecule type" value="Genomic_DNA"/>
</dbReference>
<accession>A0A9E5T1D4</accession>
<feature type="domain" description="CN hydrolase" evidence="2">
    <location>
        <begin position="5"/>
        <end position="258"/>
    </location>
</feature>
<proteinExistence type="predicted"/>
<evidence type="ECO:0000313" key="3">
    <source>
        <dbReference type="EMBL" id="NHO67245.1"/>
    </source>
</evidence>
<comment type="caution">
    <text evidence="3">The sequence shown here is derived from an EMBL/GenBank/DDBJ whole genome shotgun (WGS) entry which is preliminary data.</text>
</comment>
<evidence type="ECO:0000313" key="4">
    <source>
        <dbReference type="Proteomes" id="UP000787472"/>
    </source>
</evidence>
<sequence length="570" mass="61548">MYNKIRVAAAQFHVGTDVADNLSTTLRMLDQASQVDPQLVVLPEFCNHLSWYDGPEHCYDVSVALDGPFLQAIANKARELGIYVVVNCTVQRPGQRATGSSLLYSPAGELLADNTKQIYIGHENDFLDRATEPGPIVELPFGRLGFYACMDGVINETPRGLALRGAQLLCNSLNSFASDEGSLHIPVRAAENKVFVVAANKIGPLVPEEMVGGISEATGIPPRFLGGAGESQIVAPSGEVLARASLDQEEVIYADIDLSEADNKTRPDGTDVFKARRPELYRPIVENPVNQPEAPWTQVGQLPAAILATASDGELMLKELADALSSGSLADAAWVALPPLLSAERMARDPRAAMEFSQEALAELQSLAQLHDLYLSTSLVLADELGQPQHSAILMGAAGICLRQGQIHHSERFAWSSLVNDISTVELAVGRLGLCLSDDSIYPETFRLMAMAGVEVASVPLQALESWELSTGLLERAAENRINLLVATSSSALGNPFAAVLQHDFTVMTPWQERPFDGLLSQPEYRPVAATDSFMTVSLHPSAAANKEVSRNTNLLRNRPWDLSAAIAEY</sequence>
<organism evidence="3 4">
    <name type="scientific">Pseudomaricurvus hydrocarbonicus</name>
    <dbReference type="NCBI Taxonomy" id="1470433"/>
    <lineage>
        <taxon>Bacteria</taxon>
        <taxon>Pseudomonadati</taxon>
        <taxon>Pseudomonadota</taxon>
        <taxon>Gammaproteobacteria</taxon>
        <taxon>Cellvibrionales</taxon>
        <taxon>Cellvibrionaceae</taxon>
        <taxon>Pseudomaricurvus</taxon>
    </lineage>
</organism>
<gene>
    <name evidence="3" type="ORF">G8770_16980</name>
</gene>
<dbReference type="CDD" id="cd07197">
    <property type="entry name" value="nitrilase"/>
    <property type="match status" value="1"/>
</dbReference>
<dbReference type="PANTHER" id="PTHR43674:SF16">
    <property type="entry name" value="CARBON-NITROGEN FAMILY, PUTATIVE (AFU_ORTHOLOGUE AFUA_5G02350)-RELATED"/>
    <property type="match status" value="1"/>
</dbReference>